<dbReference type="eggNOG" id="ENOG502TGEB">
    <property type="taxonomic scope" value="Eukaryota"/>
</dbReference>
<feature type="domain" description="Nuclear receptor" evidence="11">
    <location>
        <begin position="26"/>
        <end position="58"/>
    </location>
</feature>
<dbReference type="InParanoid" id="G0N166"/>
<evidence type="ECO:0000256" key="2">
    <source>
        <dbReference type="ARBA" id="ARBA00022723"/>
    </source>
</evidence>
<dbReference type="GO" id="GO:0043565">
    <property type="term" value="F:sequence-specific DNA binding"/>
    <property type="evidence" value="ECO:0007669"/>
    <property type="project" value="InterPro"/>
</dbReference>
<dbReference type="GO" id="GO:0008270">
    <property type="term" value="F:zinc ion binding"/>
    <property type="evidence" value="ECO:0007669"/>
    <property type="project" value="UniProtKB-KW"/>
</dbReference>
<evidence type="ECO:0000256" key="9">
    <source>
        <dbReference type="ARBA" id="ARBA00023242"/>
    </source>
</evidence>
<dbReference type="Proteomes" id="UP000008068">
    <property type="component" value="Unassembled WGS sequence"/>
</dbReference>
<evidence type="ECO:0000259" key="12">
    <source>
        <dbReference type="PROSITE" id="PS51843"/>
    </source>
</evidence>
<organism evidence="14">
    <name type="scientific">Caenorhabditis brenneri</name>
    <name type="common">Nematode worm</name>
    <dbReference type="NCBI Taxonomy" id="135651"/>
    <lineage>
        <taxon>Eukaryota</taxon>
        <taxon>Metazoa</taxon>
        <taxon>Ecdysozoa</taxon>
        <taxon>Nematoda</taxon>
        <taxon>Chromadorea</taxon>
        <taxon>Rhabditida</taxon>
        <taxon>Rhabditina</taxon>
        <taxon>Rhabditomorpha</taxon>
        <taxon>Rhabditoidea</taxon>
        <taxon>Rhabditidae</taxon>
        <taxon>Peloderinae</taxon>
        <taxon>Caenorhabditis</taxon>
    </lineage>
</organism>
<evidence type="ECO:0000256" key="8">
    <source>
        <dbReference type="ARBA" id="ARBA00023170"/>
    </source>
</evidence>
<evidence type="ECO:0000256" key="5">
    <source>
        <dbReference type="ARBA" id="ARBA00023015"/>
    </source>
</evidence>
<dbReference type="SMART" id="SM00399">
    <property type="entry name" value="ZnF_C4"/>
    <property type="match status" value="1"/>
</dbReference>
<evidence type="ECO:0000256" key="7">
    <source>
        <dbReference type="ARBA" id="ARBA00023163"/>
    </source>
</evidence>
<dbReference type="AlphaFoldDB" id="G0N166"/>
<keyword evidence="8" id="KW-0675">Receptor</keyword>
<dbReference type="PANTHER" id="PTHR45886">
    <property type="entry name" value="NUCLEAR HORMONE RECEPTOR FAMILY-RELATED-RELATED"/>
    <property type="match status" value="1"/>
</dbReference>
<keyword evidence="7" id="KW-0804">Transcription</keyword>
<keyword evidence="4" id="KW-0862">Zinc</keyword>
<evidence type="ECO:0000313" key="13">
    <source>
        <dbReference type="EMBL" id="EGT49950.1"/>
    </source>
</evidence>
<dbReference type="InterPro" id="IPR000536">
    <property type="entry name" value="Nucl_hrmn_rcpt_lig-bd"/>
</dbReference>
<evidence type="ECO:0000256" key="1">
    <source>
        <dbReference type="ARBA" id="ARBA00005993"/>
    </source>
</evidence>
<dbReference type="Gene3D" id="3.30.50.10">
    <property type="entry name" value="Erythroid Transcription Factor GATA-1, subunit A"/>
    <property type="match status" value="1"/>
</dbReference>
<dbReference type="SMART" id="SM00430">
    <property type="entry name" value="HOLI"/>
    <property type="match status" value="1"/>
</dbReference>
<evidence type="ECO:0000259" key="11">
    <source>
        <dbReference type="PROSITE" id="PS51030"/>
    </source>
</evidence>
<dbReference type="OMA" id="WVFITGM"/>
<dbReference type="GO" id="GO:0003700">
    <property type="term" value="F:DNA-binding transcription factor activity"/>
    <property type="evidence" value="ECO:0007669"/>
    <property type="project" value="InterPro"/>
</dbReference>
<keyword evidence="14" id="KW-1185">Reference proteome</keyword>
<dbReference type="STRING" id="135651.G0N166"/>
<dbReference type="InterPro" id="IPR035500">
    <property type="entry name" value="NHR-like_dom_sf"/>
</dbReference>
<evidence type="ECO:0000256" key="10">
    <source>
        <dbReference type="SAM" id="MobiDB-lite"/>
    </source>
</evidence>
<dbReference type="SUPFAM" id="SSF57716">
    <property type="entry name" value="Glucocorticoid receptor-like (DNA-binding domain)"/>
    <property type="match status" value="1"/>
</dbReference>
<protein>
    <recommendedName>
        <fullName evidence="15">NR LBD domain-containing protein</fullName>
    </recommendedName>
</protein>
<dbReference type="Pfam" id="PF00105">
    <property type="entry name" value="zf-C4"/>
    <property type="match status" value="1"/>
</dbReference>
<evidence type="ECO:0000313" key="14">
    <source>
        <dbReference type="Proteomes" id="UP000008068"/>
    </source>
</evidence>
<dbReference type="Gene3D" id="1.10.565.10">
    <property type="entry name" value="Retinoid X Receptor"/>
    <property type="match status" value="1"/>
</dbReference>
<keyword evidence="2" id="KW-0479">Metal-binding</keyword>
<dbReference type="InterPro" id="IPR013088">
    <property type="entry name" value="Znf_NHR/GATA"/>
</dbReference>
<dbReference type="HOGENOM" id="CLU_007368_3_0_1"/>
<keyword evidence="5" id="KW-0805">Transcription regulation</keyword>
<dbReference type="Pfam" id="PF00104">
    <property type="entry name" value="Hormone_recep"/>
    <property type="match status" value="1"/>
</dbReference>
<dbReference type="EMBL" id="GL379826">
    <property type="protein sequence ID" value="EGT49950.1"/>
    <property type="molecule type" value="Genomic_DNA"/>
</dbReference>
<proteinExistence type="inferred from homology"/>
<dbReference type="InterPro" id="IPR001628">
    <property type="entry name" value="Znf_hrmn_rcpt"/>
</dbReference>
<dbReference type="PROSITE" id="PS51843">
    <property type="entry name" value="NR_LBD"/>
    <property type="match status" value="1"/>
</dbReference>
<evidence type="ECO:0000256" key="3">
    <source>
        <dbReference type="ARBA" id="ARBA00022771"/>
    </source>
</evidence>
<keyword evidence="6" id="KW-0238">DNA-binding</keyword>
<evidence type="ECO:0008006" key="15">
    <source>
        <dbReference type="Google" id="ProtNLM"/>
    </source>
</evidence>
<keyword evidence="3" id="KW-0863">Zinc-finger</keyword>
<accession>G0N166</accession>
<dbReference type="SUPFAM" id="SSF48508">
    <property type="entry name" value="Nuclear receptor ligand-binding domain"/>
    <property type="match status" value="1"/>
</dbReference>
<evidence type="ECO:0000256" key="6">
    <source>
        <dbReference type="ARBA" id="ARBA00023125"/>
    </source>
</evidence>
<keyword evidence="9" id="KW-0539">Nucleus</keyword>
<sequence length="323" mass="37330">MATPSPTPSEHSEPPEVGIQGGGQELPICPLCKNREATGFSYCTFCCNACKMFFRRTLQKEIITQDRSLERFEKCIQAGMNYIPTENLLDVKNKKYLSAFITNLKYLEEHRQSQLRGCYYIGNPTVDEIAQLEGPIEFIKRPESFPMFLLDWVFITGMVSLNYLKQFTHAHLLNNSDRAHLLKHTFLDFSVFTDAMRVYQQKQDRTTVQPVLAGVPQEFLNGLRCRLAGRIEELKVTKEEFSLLTLVLFCNPALPNISDAGQVILNTYRQIYRHALFQHCLINYELDGPARLNDLLSIYHIIIQTRHDLLNLFTYKSDFFRAL</sequence>
<dbReference type="PANTHER" id="PTHR45886:SF8">
    <property type="entry name" value="NUCLEAR HORMONE RECEPTOR FAMILY-RELATED"/>
    <property type="match status" value="1"/>
</dbReference>
<dbReference type="OrthoDB" id="5849277at2759"/>
<evidence type="ECO:0000256" key="4">
    <source>
        <dbReference type="ARBA" id="ARBA00022833"/>
    </source>
</evidence>
<reference evidence="14" key="1">
    <citation type="submission" date="2011-07" db="EMBL/GenBank/DDBJ databases">
        <authorList>
            <consortium name="Caenorhabditis brenneri Sequencing and Analysis Consortium"/>
            <person name="Wilson R.K."/>
        </authorList>
    </citation>
    <scope>NUCLEOTIDE SEQUENCE [LARGE SCALE GENOMIC DNA]</scope>
    <source>
        <strain evidence="14">PB2801</strain>
    </source>
</reference>
<gene>
    <name evidence="13" type="ORF">CAEBREN_02674</name>
</gene>
<feature type="region of interest" description="Disordered" evidence="10">
    <location>
        <begin position="1"/>
        <end position="21"/>
    </location>
</feature>
<comment type="similarity">
    <text evidence="1">Belongs to the nuclear hormone receptor family.</text>
</comment>
<feature type="domain" description="NR LBD" evidence="12">
    <location>
        <begin position="121"/>
        <end position="323"/>
    </location>
</feature>
<dbReference type="PROSITE" id="PS51030">
    <property type="entry name" value="NUCLEAR_REC_DBD_2"/>
    <property type="match status" value="1"/>
</dbReference>
<name>G0N166_CAEBE</name>